<reference evidence="1 2" key="1">
    <citation type="submission" date="2012-05" db="EMBL/GenBank/DDBJ databases">
        <title>Finished chromosome of genome of Oscillatoria sp. PCC 7112.</title>
        <authorList>
            <consortium name="US DOE Joint Genome Institute"/>
            <person name="Gugger M."/>
            <person name="Coursin T."/>
            <person name="Rippka R."/>
            <person name="Tandeau De Marsac N."/>
            <person name="Huntemann M."/>
            <person name="Wei C.-L."/>
            <person name="Han J."/>
            <person name="Detter J.C."/>
            <person name="Han C."/>
            <person name="Tapia R."/>
            <person name="Davenport K."/>
            <person name="Daligault H."/>
            <person name="Erkkila T."/>
            <person name="Gu W."/>
            <person name="Munk A.C.C."/>
            <person name="Teshima H."/>
            <person name="Xu Y."/>
            <person name="Chain P."/>
            <person name="Chen A."/>
            <person name="Krypides N."/>
            <person name="Mavromatis K."/>
            <person name="Markowitz V."/>
            <person name="Szeto E."/>
            <person name="Ivanova N."/>
            <person name="Mikhailova N."/>
            <person name="Ovchinnikova G."/>
            <person name="Pagani I."/>
            <person name="Pati A."/>
            <person name="Goodwin L."/>
            <person name="Peters L."/>
            <person name="Pitluck S."/>
            <person name="Woyke T."/>
            <person name="Kerfeld C."/>
        </authorList>
    </citation>
    <scope>NUCLEOTIDE SEQUENCE [LARGE SCALE GENOMIC DNA]</scope>
    <source>
        <strain evidence="1 2">PCC 7112</strain>
    </source>
</reference>
<dbReference type="EMBL" id="CP003614">
    <property type="protein sequence ID" value="AFZ05170.1"/>
    <property type="molecule type" value="Genomic_DNA"/>
</dbReference>
<accession>K9VD53</accession>
<dbReference type="KEGG" id="oni:Osc7112_0576"/>
<proteinExistence type="predicted"/>
<dbReference type="STRING" id="179408.Osc7112_0576"/>
<keyword evidence="2" id="KW-1185">Reference proteome</keyword>
<evidence type="ECO:0000313" key="1">
    <source>
        <dbReference type="EMBL" id="AFZ05170.1"/>
    </source>
</evidence>
<sequence length="40" mass="4764">MIIEREPLRKISNQYQAFFSHYLSPFAYSEAMTQVATTFF</sequence>
<dbReference type="Proteomes" id="UP000010478">
    <property type="component" value="Chromosome"/>
</dbReference>
<gene>
    <name evidence="1" type="ORF">Osc7112_0576</name>
</gene>
<organism evidence="1 2">
    <name type="scientific">Phormidium nigroviride PCC 7112</name>
    <dbReference type="NCBI Taxonomy" id="179408"/>
    <lineage>
        <taxon>Bacteria</taxon>
        <taxon>Bacillati</taxon>
        <taxon>Cyanobacteriota</taxon>
        <taxon>Cyanophyceae</taxon>
        <taxon>Oscillatoriophycideae</taxon>
        <taxon>Oscillatoriales</taxon>
        <taxon>Oscillatoriaceae</taxon>
        <taxon>Phormidium</taxon>
    </lineage>
</organism>
<dbReference type="HOGENOM" id="CLU_3293434_0_0_3"/>
<protein>
    <submittedName>
        <fullName evidence="1">Uncharacterized protein</fullName>
    </submittedName>
</protein>
<dbReference type="AlphaFoldDB" id="K9VD53"/>
<name>K9VD53_9CYAN</name>
<evidence type="ECO:0000313" key="2">
    <source>
        <dbReference type="Proteomes" id="UP000010478"/>
    </source>
</evidence>